<feature type="domain" description="PDZ" evidence="7">
    <location>
        <begin position="12"/>
        <end position="92"/>
    </location>
</feature>
<proteinExistence type="predicted"/>
<feature type="compositionally biased region" description="Polar residues" evidence="6">
    <location>
        <begin position="152"/>
        <end position="162"/>
    </location>
</feature>
<evidence type="ECO:0000256" key="4">
    <source>
        <dbReference type="ARBA" id="ARBA00022737"/>
    </source>
</evidence>
<feature type="compositionally biased region" description="Pro residues" evidence="6">
    <location>
        <begin position="331"/>
        <end position="347"/>
    </location>
</feature>
<evidence type="ECO:0000313" key="9">
    <source>
        <dbReference type="RefSeq" id="XP_032823034.1"/>
    </source>
</evidence>
<dbReference type="Pfam" id="PF17820">
    <property type="entry name" value="PDZ_6"/>
    <property type="match status" value="1"/>
</dbReference>
<dbReference type="Pfam" id="PF09007">
    <property type="entry name" value="EBP50_C"/>
    <property type="match status" value="1"/>
</dbReference>
<gene>
    <name evidence="9" type="primary">LOC116949630</name>
</gene>
<protein>
    <submittedName>
        <fullName evidence="9">Na(+)/H(+) exchange regulatory cofactor NHE-RF2-like</fullName>
    </submittedName>
</protein>
<dbReference type="KEGG" id="pmrn:116949630"/>
<dbReference type="PROSITE" id="PS50106">
    <property type="entry name" value="PDZ"/>
    <property type="match status" value="2"/>
</dbReference>
<evidence type="ECO:0000256" key="5">
    <source>
        <dbReference type="ARBA" id="ARBA00023136"/>
    </source>
</evidence>
<dbReference type="PANTHER" id="PTHR14191">
    <property type="entry name" value="PDZ DOMAIN CONTAINING PROTEIN"/>
    <property type="match status" value="1"/>
</dbReference>
<dbReference type="FunFam" id="2.30.42.10:FF:000068">
    <property type="entry name" value="Na(+)/H(+) exchange regulatory cofactor NHE-RF"/>
    <property type="match status" value="2"/>
</dbReference>
<name>A0AAJ7TT12_PETMA</name>
<dbReference type="InterPro" id="IPR051067">
    <property type="entry name" value="NHER"/>
</dbReference>
<feature type="compositionally biased region" description="Low complexity" evidence="6">
    <location>
        <begin position="180"/>
        <end position="196"/>
    </location>
</feature>
<dbReference type="InterPro" id="IPR001478">
    <property type="entry name" value="PDZ"/>
</dbReference>
<dbReference type="PANTHER" id="PTHR14191:SF3">
    <property type="entry name" value="NA(+)_H(+) EXCHANGE REGULATORY COFACTOR-LIKE PROTEIN NRFL-1"/>
    <property type="match status" value="1"/>
</dbReference>
<dbReference type="SMART" id="SM00228">
    <property type="entry name" value="PDZ"/>
    <property type="match status" value="2"/>
</dbReference>
<feature type="region of interest" description="Disordered" evidence="6">
    <location>
        <begin position="304"/>
        <end position="361"/>
    </location>
</feature>
<reference evidence="9" key="1">
    <citation type="submission" date="2025-08" db="UniProtKB">
        <authorList>
            <consortium name="RefSeq"/>
        </authorList>
    </citation>
    <scope>IDENTIFICATION</scope>
    <source>
        <tissue evidence="9">Sperm</tissue>
    </source>
</reference>
<dbReference type="GO" id="GO:0012505">
    <property type="term" value="C:endomembrane system"/>
    <property type="evidence" value="ECO:0007669"/>
    <property type="project" value="UniProtKB-SubCell"/>
</dbReference>
<keyword evidence="8" id="KW-1185">Reference proteome</keyword>
<dbReference type="CDD" id="cd06768">
    <property type="entry name" value="PDZ_NHERF-like"/>
    <property type="match status" value="2"/>
</dbReference>
<dbReference type="InterPro" id="IPR041489">
    <property type="entry name" value="PDZ_6"/>
</dbReference>
<dbReference type="InterPro" id="IPR036034">
    <property type="entry name" value="PDZ_sf"/>
</dbReference>
<comment type="subcellular location">
    <subcellularLocation>
        <location evidence="2">Cell membrane</location>
    </subcellularLocation>
    <subcellularLocation>
        <location evidence="1">Endomembrane system</location>
        <topology evidence="1">Peripheral membrane protein</topology>
    </subcellularLocation>
</comment>
<dbReference type="RefSeq" id="XP_032823034.1">
    <property type="nucleotide sequence ID" value="XM_032967143.1"/>
</dbReference>
<dbReference type="SUPFAM" id="SSF50156">
    <property type="entry name" value="PDZ domain-like"/>
    <property type="match status" value="2"/>
</dbReference>
<evidence type="ECO:0000259" key="7">
    <source>
        <dbReference type="PROSITE" id="PS50106"/>
    </source>
</evidence>
<keyword evidence="4" id="KW-0677">Repeat</keyword>
<dbReference type="InterPro" id="IPR017300">
    <property type="entry name" value="NHERF-1/NHERF-2"/>
</dbReference>
<dbReference type="AlphaFoldDB" id="A0AAJ7TT12"/>
<sequence length="401" mass="42406">MTGKDHQLRPRLCHIVRKDNGYGFHLHGEKGKPGQFIRRVEEDSAAEVAGLRAGDRLIEVNGLNVEGESHQTVVSLIKSVAVETRLLVVDRETDERLRQLGLRCVEEFARTGIVASSAAPPAATAVEREEGGGGGGGGAAEEEEVDGGRGRSTANGKGQNGAQDAARGGGKTPVQDRISDTSSSGGSSIGKVSSPGTPVEPRPRLCHMVKGPGGYGFNLHSEKSKPGQFIRAVDDGSPAQLAGLLPQDRIVEVNGVNIEVKRHSEVVSLIKAGGDETRLLVVDPPADEFFRRCGVSPCPAHIAGPLPQPLPNGTPKSRTNGSLSENNSSEPPSPKQPGDSPPSPYSPPASDGDAKRDPFAEVGLDLRLSVADAKEKFVRKRGGRRAPPMDWSKKKELFSSF</sequence>
<dbReference type="GeneID" id="116949630"/>
<organism evidence="8 9">
    <name type="scientific">Petromyzon marinus</name>
    <name type="common">Sea lamprey</name>
    <dbReference type="NCBI Taxonomy" id="7757"/>
    <lineage>
        <taxon>Eukaryota</taxon>
        <taxon>Metazoa</taxon>
        <taxon>Chordata</taxon>
        <taxon>Craniata</taxon>
        <taxon>Vertebrata</taxon>
        <taxon>Cyclostomata</taxon>
        <taxon>Hyperoartia</taxon>
        <taxon>Petromyzontiformes</taxon>
        <taxon>Petromyzontidae</taxon>
        <taxon>Petromyzon</taxon>
    </lineage>
</organism>
<keyword evidence="3" id="KW-1003">Cell membrane</keyword>
<dbReference type="GO" id="GO:0043495">
    <property type="term" value="F:protein-membrane adaptor activity"/>
    <property type="evidence" value="ECO:0007669"/>
    <property type="project" value="TreeGrafter"/>
</dbReference>
<evidence type="ECO:0000256" key="3">
    <source>
        <dbReference type="ARBA" id="ARBA00022475"/>
    </source>
</evidence>
<feature type="region of interest" description="Disordered" evidence="6">
    <location>
        <begin position="117"/>
        <end position="203"/>
    </location>
</feature>
<accession>A0AAJ7TT12</accession>
<evidence type="ECO:0000256" key="1">
    <source>
        <dbReference type="ARBA" id="ARBA00004184"/>
    </source>
</evidence>
<evidence type="ECO:0000256" key="6">
    <source>
        <dbReference type="SAM" id="MobiDB-lite"/>
    </source>
</evidence>
<feature type="region of interest" description="Disordered" evidence="6">
    <location>
        <begin position="376"/>
        <end position="401"/>
    </location>
</feature>
<dbReference type="GO" id="GO:0005102">
    <property type="term" value="F:signaling receptor binding"/>
    <property type="evidence" value="ECO:0007669"/>
    <property type="project" value="TreeGrafter"/>
</dbReference>
<keyword evidence="5" id="KW-0472">Membrane</keyword>
<evidence type="ECO:0000313" key="8">
    <source>
        <dbReference type="Proteomes" id="UP001318040"/>
    </source>
</evidence>
<feature type="compositionally biased region" description="Polar residues" evidence="6">
    <location>
        <begin position="314"/>
        <end position="323"/>
    </location>
</feature>
<dbReference type="Proteomes" id="UP001318040">
    <property type="component" value="Chromosome 37"/>
</dbReference>
<dbReference type="GO" id="GO:0072659">
    <property type="term" value="P:protein localization to plasma membrane"/>
    <property type="evidence" value="ECO:0007669"/>
    <property type="project" value="TreeGrafter"/>
</dbReference>
<dbReference type="PIRSF" id="PIRSF037866">
    <property type="entry name" value="EBP50"/>
    <property type="match status" value="1"/>
</dbReference>
<dbReference type="Pfam" id="PF00595">
    <property type="entry name" value="PDZ"/>
    <property type="match status" value="1"/>
</dbReference>
<feature type="domain" description="PDZ" evidence="7">
    <location>
        <begin position="205"/>
        <end position="285"/>
    </location>
</feature>
<dbReference type="GO" id="GO:0016324">
    <property type="term" value="C:apical plasma membrane"/>
    <property type="evidence" value="ECO:0007669"/>
    <property type="project" value="TreeGrafter"/>
</dbReference>
<dbReference type="InterPro" id="IPR015098">
    <property type="entry name" value="EBP50_C"/>
</dbReference>
<dbReference type="Gene3D" id="2.30.42.10">
    <property type="match status" value="2"/>
</dbReference>
<feature type="compositionally biased region" description="Basic and acidic residues" evidence="6">
    <location>
        <begin position="391"/>
        <end position="401"/>
    </location>
</feature>
<evidence type="ECO:0000256" key="2">
    <source>
        <dbReference type="ARBA" id="ARBA00004236"/>
    </source>
</evidence>